<dbReference type="OrthoDB" id="1787194at2"/>
<evidence type="ECO:0000259" key="1">
    <source>
        <dbReference type="Pfam" id="PF09851"/>
    </source>
</evidence>
<accession>A0A1W1WGP2</accession>
<dbReference type="Pfam" id="PF09851">
    <property type="entry name" value="SHOCT"/>
    <property type="match status" value="1"/>
</dbReference>
<dbReference type="AlphaFoldDB" id="A0A1W1WGP2"/>
<feature type="domain" description="SHOCT" evidence="1">
    <location>
        <begin position="39"/>
        <end position="65"/>
    </location>
</feature>
<evidence type="ECO:0000313" key="2">
    <source>
        <dbReference type="EMBL" id="SMC05349.1"/>
    </source>
</evidence>
<organism evidence="2 3">
    <name type="scientific">Sulfobacillus thermosulfidooxidans (strain DSM 9293 / VKM B-1269 / AT-1)</name>
    <dbReference type="NCBI Taxonomy" id="929705"/>
    <lineage>
        <taxon>Bacteria</taxon>
        <taxon>Bacillati</taxon>
        <taxon>Bacillota</taxon>
        <taxon>Clostridia</taxon>
        <taxon>Eubacteriales</taxon>
        <taxon>Clostridiales Family XVII. Incertae Sedis</taxon>
        <taxon>Sulfobacillus</taxon>
    </lineage>
</organism>
<protein>
    <submittedName>
        <fullName evidence="2">Short C-terminal domain</fullName>
    </submittedName>
</protein>
<sequence length="68" mass="7969">MMAMMWVGTVIWLGILVVLAVAVSVWFHHVQSWRQAPDDPLSILQLRLARGEISLDEYQELRRHLETR</sequence>
<dbReference type="RefSeq" id="WP_084661569.1">
    <property type="nucleotide sequence ID" value="NZ_FWWY01000001.1"/>
</dbReference>
<dbReference type="InterPro" id="IPR018649">
    <property type="entry name" value="SHOCT"/>
</dbReference>
<gene>
    <name evidence="2" type="ORF">SAMN00768000_2181</name>
</gene>
<reference evidence="3" key="1">
    <citation type="submission" date="2017-04" db="EMBL/GenBank/DDBJ databases">
        <authorList>
            <person name="Varghese N."/>
            <person name="Submissions S."/>
        </authorList>
    </citation>
    <scope>NUCLEOTIDE SEQUENCE [LARGE SCALE GENOMIC DNA]</scope>
    <source>
        <strain evidence="3">DSM 9293</strain>
    </source>
</reference>
<evidence type="ECO:0000313" key="3">
    <source>
        <dbReference type="Proteomes" id="UP000192660"/>
    </source>
</evidence>
<dbReference type="EMBL" id="FWWY01000001">
    <property type="protein sequence ID" value="SMC05349.1"/>
    <property type="molecule type" value="Genomic_DNA"/>
</dbReference>
<name>A0A1W1WGP2_SULTA</name>
<keyword evidence="3" id="KW-1185">Reference proteome</keyword>
<proteinExistence type="predicted"/>
<dbReference type="Proteomes" id="UP000192660">
    <property type="component" value="Unassembled WGS sequence"/>
</dbReference>